<gene>
    <name evidence="12" type="ORF">AT746_13465</name>
</gene>
<keyword evidence="3" id="KW-1003">Cell membrane</keyword>
<dbReference type="AlphaFoldDB" id="A0A0U3AYH0"/>
<accession>A0A0U3AYH0</accession>
<keyword evidence="6" id="KW-0812">Transmembrane</keyword>
<keyword evidence="13" id="KW-1185">Reference proteome</keyword>
<dbReference type="Proteomes" id="UP000068447">
    <property type="component" value="Chromosome"/>
</dbReference>
<evidence type="ECO:0000313" key="12">
    <source>
        <dbReference type="EMBL" id="ALS99167.1"/>
    </source>
</evidence>
<evidence type="ECO:0000256" key="3">
    <source>
        <dbReference type="ARBA" id="ARBA00022475"/>
    </source>
</evidence>
<keyword evidence="7" id="KW-1133">Transmembrane helix</keyword>
<dbReference type="Pfam" id="PF12019">
    <property type="entry name" value="GspH"/>
    <property type="match status" value="1"/>
</dbReference>
<dbReference type="KEGG" id="lal:AT746_13465"/>
<evidence type="ECO:0000256" key="5">
    <source>
        <dbReference type="ARBA" id="ARBA00022519"/>
    </source>
</evidence>
<dbReference type="GO" id="GO:0015628">
    <property type="term" value="P:protein secretion by the type II secretion system"/>
    <property type="evidence" value="ECO:0007669"/>
    <property type="project" value="InterPro"/>
</dbReference>
<evidence type="ECO:0000313" key="13">
    <source>
        <dbReference type="Proteomes" id="UP000068447"/>
    </source>
</evidence>
<dbReference type="InterPro" id="IPR045584">
    <property type="entry name" value="Pilin-like"/>
</dbReference>
<evidence type="ECO:0000256" key="2">
    <source>
        <dbReference type="ARBA" id="ARBA00021549"/>
    </source>
</evidence>
<organism evidence="12 13">
    <name type="scientific">Lacimicrobium alkaliphilum</name>
    <dbReference type="NCBI Taxonomy" id="1526571"/>
    <lineage>
        <taxon>Bacteria</taxon>
        <taxon>Pseudomonadati</taxon>
        <taxon>Pseudomonadota</taxon>
        <taxon>Gammaproteobacteria</taxon>
        <taxon>Alteromonadales</taxon>
        <taxon>Alteromonadaceae</taxon>
        <taxon>Lacimicrobium</taxon>
    </lineage>
</organism>
<dbReference type="SUPFAM" id="SSF54523">
    <property type="entry name" value="Pili subunits"/>
    <property type="match status" value="1"/>
</dbReference>
<dbReference type="Gene3D" id="3.55.40.10">
    <property type="entry name" value="minor pseudopilin epsh domain"/>
    <property type="match status" value="1"/>
</dbReference>
<evidence type="ECO:0000256" key="7">
    <source>
        <dbReference type="ARBA" id="ARBA00022989"/>
    </source>
</evidence>
<dbReference type="OrthoDB" id="6120962at2"/>
<reference evidence="12 13" key="1">
    <citation type="submission" date="2015-12" db="EMBL/GenBank/DDBJ databases">
        <title>Complete genome of Lacimicrobium alkaliphilum KCTC 32984.</title>
        <authorList>
            <person name="Kim S.-G."/>
            <person name="Lee Y.-J."/>
        </authorList>
    </citation>
    <scope>NUCLEOTIDE SEQUENCE [LARGE SCALE GENOMIC DNA]</scope>
    <source>
        <strain evidence="12 13">YelD216</strain>
    </source>
</reference>
<comment type="subcellular location">
    <subcellularLocation>
        <location evidence="1">Cell inner membrane</location>
        <topology evidence="1">Single-pass membrane protein</topology>
    </subcellularLocation>
</comment>
<keyword evidence="4" id="KW-0488">Methylation</keyword>
<evidence type="ECO:0000256" key="9">
    <source>
        <dbReference type="ARBA" id="ARBA00025772"/>
    </source>
</evidence>
<evidence type="ECO:0000256" key="4">
    <source>
        <dbReference type="ARBA" id="ARBA00022481"/>
    </source>
</evidence>
<keyword evidence="8" id="KW-0472">Membrane</keyword>
<keyword evidence="5" id="KW-0997">Cell inner membrane</keyword>
<evidence type="ECO:0000256" key="8">
    <source>
        <dbReference type="ARBA" id="ARBA00023136"/>
    </source>
</evidence>
<evidence type="ECO:0000256" key="10">
    <source>
        <dbReference type="ARBA" id="ARBA00030775"/>
    </source>
</evidence>
<comment type="similarity">
    <text evidence="9">Belongs to the GSP H family.</text>
</comment>
<dbReference type="GO" id="GO:0005886">
    <property type="term" value="C:plasma membrane"/>
    <property type="evidence" value="ECO:0007669"/>
    <property type="project" value="UniProtKB-SubCell"/>
</dbReference>
<protein>
    <recommendedName>
        <fullName evidence="2">Type II secretion system protein H</fullName>
    </recommendedName>
    <alternativeName>
        <fullName evidence="10">General secretion pathway protein H</fullName>
    </alternativeName>
</protein>
<dbReference type="STRING" id="1526571.AT746_13465"/>
<dbReference type="InterPro" id="IPR022346">
    <property type="entry name" value="T2SS_GspH"/>
</dbReference>
<dbReference type="EMBL" id="CP013650">
    <property type="protein sequence ID" value="ALS99167.1"/>
    <property type="molecule type" value="Genomic_DNA"/>
</dbReference>
<dbReference type="GO" id="GO:0015627">
    <property type="term" value="C:type II protein secretion system complex"/>
    <property type="evidence" value="ECO:0007669"/>
    <property type="project" value="InterPro"/>
</dbReference>
<sequence length="172" mass="18116">MELMITLVIIGILITVVAPSVAEILTRNRITAQVNETSGVIQLARHTAIDEQSNTIVCPTADFSTCSNDWGLAKMVFVDLDQSGDRGDDEEILAGTSVSPEGLNISGPAAAILFNGDGTASAPATILICDQDNTDKFARALLLTLQGRVKISQDSNNDDIHEDLAGTALSCS</sequence>
<evidence type="ECO:0000256" key="6">
    <source>
        <dbReference type="ARBA" id="ARBA00022692"/>
    </source>
</evidence>
<name>A0A0U3AYH0_9ALTE</name>
<feature type="domain" description="General secretion pathway GspH" evidence="11">
    <location>
        <begin position="34"/>
        <end position="143"/>
    </location>
</feature>
<proteinExistence type="inferred from homology"/>
<evidence type="ECO:0000259" key="11">
    <source>
        <dbReference type="Pfam" id="PF12019"/>
    </source>
</evidence>
<evidence type="ECO:0000256" key="1">
    <source>
        <dbReference type="ARBA" id="ARBA00004377"/>
    </source>
</evidence>